<name>A0ABP9F4G1_9FLAO</name>
<keyword evidence="1" id="KW-0645">Protease</keyword>
<dbReference type="Pfam" id="PF01833">
    <property type="entry name" value="TIG"/>
    <property type="match status" value="1"/>
</dbReference>
<dbReference type="Gene3D" id="3.40.390.10">
    <property type="entry name" value="Collagenase (Catalytic Domain)"/>
    <property type="match status" value="1"/>
</dbReference>
<keyword evidence="3" id="KW-0732">Signal</keyword>
<feature type="domain" description="Secretion system C-terminal sorting" evidence="8">
    <location>
        <begin position="524"/>
        <end position="597"/>
    </location>
</feature>
<evidence type="ECO:0000313" key="9">
    <source>
        <dbReference type="EMBL" id="GAA4889613.1"/>
    </source>
</evidence>
<evidence type="ECO:0000313" key="10">
    <source>
        <dbReference type="Proteomes" id="UP001500433"/>
    </source>
</evidence>
<evidence type="ECO:0000256" key="1">
    <source>
        <dbReference type="ARBA" id="ARBA00022670"/>
    </source>
</evidence>
<dbReference type="Proteomes" id="UP001500433">
    <property type="component" value="Unassembled WGS sequence"/>
</dbReference>
<keyword evidence="2" id="KW-0479">Metal-binding</keyword>
<reference evidence="10" key="1">
    <citation type="journal article" date="2019" name="Int. J. Syst. Evol. Microbiol.">
        <title>The Global Catalogue of Microorganisms (GCM) 10K type strain sequencing project: providing services to taxonomists for standard genome sequencing and annotation.</title>
        <authorList>
            <consortium name="The Broad Institute Genomics Platform"/>
            <consortium name="The Broad Institute Genome Sequencing Center for Infectious Disease"/>
            <person name="Wu L."/>
            <person name="Ma J."/>
        </authorList>
    </citation>
    <scope>NUCLEOTIDE SEQUENCE [LARGE SCALE GENOMIC DNA]</scope>
    <source>
        <strain evidence="10">JCM 18274</strain>
    </source>
</reference>
<evidence type="ECO:0000256" key="5">
    <source>
        <dbReference type="ARBA" id="ARBA00022833"/>
    </source>
</evidence>
<organism evidence="9 10">
    <name type="scientific">Flaviramulus aquimarinus</name>
    <dbReference type="NCBI Taxonomy" id="1170456"/>
    <lineage>
        <taxon>Bacteria</taxon>
        <taxon>Pseudomonadati</taxon>
        <taxon>Bacteroidota</taxon>
        <taxon>Flavobacteriia</taxon>
        <taxon>Flavobacteriales</taxon>
        <taxon>Flavobacteriaceae</taxon>
        <taxon>Flaviramulus</taxon>
    </lineage>
</organism>
<dbReference type="Pfam" id="PF00413">
    <property type="entry name" value="Peptidase_M10"/>
    <property type="match status" value="1"/>
</dbReference>
<dbReference type="InterPro" id="IPR013783">
    <property type="entry name" value="Ig-like_fold"/>
</dbReference>
<proteinExistence type="predicted"/>
<evidence type="ECO:0008006" key="11">
    <source>
        <dbReference type="Google" id="ProtNLM"/>
    </source>
</evidence>
<evidence type="ECO:0000256" key="3">
    <source>
        <dbReference type="ARBA" id="ARBA00022729"/>
    </source>
</evidence>
<gene>
    <name evidence="9" type="ORF">GCM10023311_12100</name>
</gene>
<evidence type="ECO:0000256" key="2">
    <source>
        <dbReference type="ARBA" id="ARBA00022723"/>
    </source>
</evidence>
<dbReference type="InterPro" id="IPR001818">
    <property type="entry name" value="Pept_M10_metallopeptidase"/>
</dbReference>
<dbReference type="Pfam" id="PF18962">
    <property type="entry name" value="Por_Secre_tail"/>
    <property type="match status" value="1"/>
</dbReference>
<evidence type="ECO:0000259" key="8">
    <source>
        <dbReference type="Pfam" id="PF18962"/>
    </source>
</evidence>
<dbReference type="SUPFAM" id="SSF55486">
    <property type="entry name" value="Metalloproteases ('zincins'), catalytic domain"/>
    <property type="match status" value="1"/>
</dbReference>
<dbReference type="CDD" id="cd00102">
    <property type="entry name" value="IPT"/>
    <property type="match status" value="1"/>
</dbReference>
<dbReference type="InterPro" id="IPR024079">
    <property type="entry name" value="MetalloPept_cat_dom_sf"/>
</dbReference>
<evidence type="ECO:0000256" key="4">
    <source>
        <dbReference type="ARBA" id="ARBA00022801"/>
    </source>
</evidence>
<accession>A0ABP9F4G1</accession>
<feature type="domain" description="Peptidase M10 metallopeptidase" evidence="6">
    <location>
        <begin position="311"/>
        <end position="483"/>
    </location>
</feature>
<keyword evidence="5" id="KW-0862">Zinc</keyword>
<dbReference type="Gene3D" id="2.60.40.10">
    <property type="entry name" value="Immunoglobulins"/>
    <property type="match status" value="1"/>
</dbReference>
<sequence>MGYSSVIAQVSLKESSLKDQINNSSLVVEGKVVSKKSFWDVDHRLIYTANTVEVYKVFKGNTITTIDVITIGGTVGLTALIASNSLKLQKGSVGIFTLYDSNVNSKSISKNKQFKTYGAIQGFYKYDLYTDAAANPFNKKQGIKSVFYNEIMSHTKMDFIEVADFNIESIRSKFNTNNKGPAITITNFSPTTITAGTGAVLTINGSDFGTQGKVSFRNSDDGGATFFDALDSQILTWTPTQITVEVPSIGNIGTAGTGTIRVTDADDNSDISNTTLTVSSAQSNIPFNLGSGDEAFQVQHLDDNGSGGYTWEMQTDFFNDIEHPGAKAAFMRAFDNWRCTTKINWEVSNTPTTTDVIGVDIDMPVDGELDADNEIVIRFDNGSELGNNVLGTCYSWYSGSNCTTGVEWFVADLDIVFDSEASWYFGTGTFDPGEIDFETVALHELGHGHQLSHVIDTNNLMHFELNPNESFNVLDANSIAAAQDIQSRSITSQNCGPVRDEMVNYSGDCGLSVEDNNLASLITLYPNPASNQFYIKNESFVNLEKAVIYDINGRLISDHDFSNNSRTQAINLVGISKGIYFVNIHSDNTVITKKLIIN</sequence>
<dbReference type="InterPro" id="IPR026444">
    <property type="entry name" value="Secre_tail"/>
</dbReference>
<evidence type="ECO:0000259" key="6">
    <source>
        <dbReference type="Pfam" id="PF00413"/>
    </source>
</evidence>
<dbReference type="InterPro" id="IPR002909">
    <property type="entry name" value="IPT_dom"/>
</dbReference>
<comment type="caution">
    <text evidence="9">The sequence shown here is derived from an EMBL/GenBank/DDBJ whole genome shotgun (WGS) entry which is preliminary data.</text>
</comment>
<dbReference type="InterPro" id="IPR014756">
    <property type="entry name" value="Ig_E-set"/>
</dbReference>
<dbReference type="EMBL" id="BAABJH010000001">
    <property type="protein sequence ID" value="GAA4889613.1"/>
    <property type="molecule type" value="Genomic_DNA"/>
</dbReference>
<protein>
    <recommendedName>
        <fullName evidence="11">Por secretion system C-terminal sorting domain-containing protein</fullName>
    </recommendedName>
</protein>
<dbReference type="SUPFAM" id="SSF81296">
    <property type="entry name" value="E set domains"/>
    <property type="match status" value="1"/>
</dbReference>
<feature type="domain" description="IPT/TIG" evidence="7">
    <location>
        <begin position="184"/>
        <end position="273"/>
    </location>
</feature>
<dbReference type="NCBIfam" id="TIGR04183">
    <property type="entry name" value="Por_Secre_tail"/>
    <property type="match status" value="1"/>
</dbReference>
<keyword evidence="4" id="KW-0378">Hydrolase</keyword>
<keyword evidence="10" id="KW-1185">Reference proteome</keyword>
<evidence type="ECO:0000259" key="7">
    <source>
        <dbReference type="Pfam" id="PF01833"/>
    </source>
</evidence>